<name>A0A5S3WVR0_9GAMM</name>
<dbReference type="SUPFAM" id="SSF102405">
    <property type="entry name" value="MCP/YpsA-like"/>
    <property type="match status" value="1"/>
</dbReference>
<dbReference type="Gene3D" id="3.30.1850.10">
    <property type="entry name" value="MoCo carrier protein-like"/>
    <property type="match status" value="1"/>
</dbReference>
<evidence type="ECO:0000313" key="7">
    <source>
        <dbReference type="Proteomes" id="UP000310249"/>
    </source>
</evidence>
<protein>
    <recommendedName>
        <fullName evidence="3">AMP nucleosidase</fullName>
        <ecNumber evidence="2">3.2.2.4</ecNumber>
    </recommendedName>
    <alternativeName>
        <fullName evidence="3">AMP nucleosidase</fullName>
    </alternativeName>
</protein>
<dbReference type="EC" id="3.2.2.4" evidence="2"/>
<evidence type="ECO:0000256" key="2">
    <source>
        <dbReference type="ARBA" id="ARBA00011985"/>
    </source>
</evidence>
<reference evidence="7" key="2">
    <citation type="submission" date="2019-06" db="EMBL/GenBank/DDBJ databases">
        <title>Co-occurence of chitin degradation, pigmentation and bioactivity in marine Pseudoalteromonas.</title>
        <authorList>
            <person name="Sonnenschein E.C."/>
            <person name="Bech P.K."/>
        </authorList>
    </citation>
    <scope>NUCLEOTIDE SEQUENCE [LARGE SCALE GENOMIC DNA]</scope>
    <source>
        <strain evidence="7">S2676</strain>
    </source>
</reference>
<dbReference type="GO" id="GO:0008714">
    <property type="term" value="F:AMP nucleosidase activity"/>
    <property type="evidence" value="ECO:0007669"/>
    <property type="project" value="UniProtKB-EC"/>
</dbReference>
<dbReference type="RefSeq" id="WP_138551908.1">
    <property type="nucleotide sequence ID" value="NZ_PNCH01000031.1"/>
</dbReference>
<dbReference type="Pfam" id="PF14793">
    <property type="entry name" value="DUF4478"/>
    <property type="match status" value="1"/>
</dbReference>
<dbReference type="Pfam" id="PF03641">
    <property type="entry name" value="Lysine_decarbox"/>
    <property type="match status" value="1"/>
</dbReference>
<evidence type="ECO:0000256" key="1">
    <source>
        <dbReference type="ARBA" id="ARBA00000274"/>
    </source>
</evidence>
<dbReference type="InterPro" id="IPR052341">
    <property type="entry name" value="LOG_family_nucleotidases"/>
</dbReference>
<reference evidence="6 7" key="1">
    <citation type="submission" date="2018-01" db="EMBL/GenBank/DDBJ databases">
        <authorList>
            <person name="Paulsen S."/>
            <person name="Gram L.K."/>
        </authorList>
    </citation>
    <scope>NUCLEOTIDE SEQUENCE [LARGE SCALE GENOMIC DNA]</scope>
    <source>
        <strain evidence="6 7">S2676</strain>
    </source>
</reference>
<evidence type="ECO:0000259" key="5">
    <source>
        <dbReference type="Pfam" id="PF14793"/>
    </source>
</evidence>
<accession>A0A5S3WVR0</accession>
<dbReference type="AlphaFoldDB" id="A0A5S3WVR0"/>
<dbReference type="PANTHER" id="PTHR43393">
    <property type="entry name" value="CYTOKININ RIBOSIDE 5'-MONOPHOSPHATE PHOSPHORIBOHYDROLASE"/>
    <property type="match status" value="1"/>
</dbReference>
<dbReference type="Gene3D" id="3.40.50.450">
    <property type="match status" value="1"/>
</dbReference>
<evidence type="ECO:0000256" key="3">
    <source>
        <dbReference type="ARBA" id="ARBA00031983"/>
    </source>
</evidence>
<dbReference type="PANTHER" id="PTHR43393:SF1">
    <property type="entry name" value="PYRIMIDINE_PURINE NUCLEOTIDE 5'-MONOPHOSPHATE NUCLEOSIDASE"/>
    <property type="match status" value="1"/>
</dbReference>
<dbReference type="Proteomes" id="UP000310249">
    <property type="component" value="Unassembled WGS sequence"/>
</dbReference>
<dbReference type="NCBIfam" id="NF038390">
    <property type="entry name" value="Nsidase_PpnN"/>
    <property type="match status" value="1"/>
</dbReference>
<feature type="domain" description="Pyrimidine/purine nucleotide 5'-monophosphate nucleosidase N-terminal" evidence="5">
    <location>
        <begin position="3"/>
        <end position="110"/>
    </location>
</feature>
<evidence type="ECO:0000259" key="4">
    <source>
        <dbReference type="Pfam" id="PF11892"/>
    </source>
</evidence>
<comment type="catalytic activity">
    <reaction evidence="1">
        <text>AMP + H2O = D-ribose 5-phosphate + adenine</text>
        <dbReference type="Rhea" id="RHEA:20129"/>
        <dbReference type="ChEBI" id="CHEBI:15377"/>
        <dbReference type="ChEBI" id="CHEBI:16708"/>
        <dbReference type="ChEBI" id="CHEBI:78346"/>
        <dbReference type="ChEBI" id="CHEBI:456215"/>
        <dbReference type="EC" id="3.2.2.4"/>
    </reaction>
</comment>
<dbReference type="InterPro" id="IPR037153">
    <property type="entry name" value="PpnN-like_sf"/>
</dbReference>
<dbReference type="InterPro" id="IPR021826">
    <property type="entry name" value="PpnN_C"/>
</dbReference>
<proteinExistence type="predicted"/>
<dbReference type="InterPro" id="IPR031100">
    <property type="entry name" value="LOG_fam"/>
</dbReference>
<dbReference type="GO" id="GO:0005829">
    <property type="term" value="C:cytosol"/>
    <property type="evidence" value="ECO:0007669"/>
    <property type="project" value="TreeGrafter"/>
</dbReference>
<gene>
    <name evidence="6" type="ORF">CWB99_00685</name>
</gene>
<dbReference type="Pfam" id="PF11892">
    <property type="entry name" value="PpnN_C"/>
    <property type="match status" value="1"/>
</dbReference>
<dbReference type="EMBL" id="PNCI01000001">
    <property type="protein sequence ID" value="TMP33200.1"/>
    <property type="molecule type" value="Genomic_DNA"/>
</dbReference>
<sequence>MHVQLNPTGVLNLLSKLEVDLLQQSSTIERYRLFRNCVLAVLNVGSHTDSSYEIYNKYQDFDIKLIARERGIKIELTNPPESAFVDGQIIAGIHEHIFSVIRDILFICQRHEEQIKDPRAITHMVFDMLRNADALEVNTDPNMVVCWGGHSINEEEYKYTKEVGYQLGLRGLNICTGCGPGAMKGPMKGATIGHAKQRITSNRYLGLTEPSIIAAEPPNPIVNELVILPDIEKRLEAFVRTAHAIIIFPGGAGTAEELLYLLGILLHPDNAKQQLPVILTGPSSAKAYFDELCDFVEKTLGKEALSKFEVLVDQPEQVAQRLRRGMEQVREYRKVQGDAYYFNWTLKIEDQFQQPFEPTHENMAGLDLHLTQPKQDLAANLRRAFSGIVAGNVKEQGITAIKQKGPYTLSGDASLMSDMDKLLHAFVAQGRMKLPGSTYVPCYEIKS</sequence>
<comment type="caution">
    <text evidence="6">The sequence shown here is derived from an EMBL/GenBank/DDBJ whole genome shotgun (WGS) entry which is preliminary data.</text>
</comment>
<evidence type="ECO:0000313" key="6">
    <source>
        <dbReference type="EMBL" id="TMP33200.1"/>
    </source>
</evidence>
<feature type="domain" description="Pyrimidine/purine nucleotide 5'-monophosphate nucleosidase C-terminal" evidence="4">
    <location>
        <begin position="326"/>
        <end position="445"/>
    </location>
</feature>
<dbReference type="InterPro" id="IPR049788">
    <property type="entry name" value="PpnN"/>
</dbReference>
<organism evidence="6 7">
    <name type="scientific">Pseudoalteromonas rubra</name>
    <dbReference type="NCBI Taxonomy" id="43658"/>
    <lineage>
        <taxon>Bacteria</taxon>
        <taxon>Pseudomonadati</taxon>
        <taxon>Pseudomonadota</taxon>
        <taxon>Gammaproteobacteria</taxon>
        <taxon>Alteromonadales</taxon>
        <taxon>Pseudoalteromonadaceae</taxon>
        <taxon>Pseudoalteromonas</taxon>
    </lineage>
</organism>
<dbReference type="InterPro" id="IPR027820">
    <property type="entry name" value="PpnN_N"/>
</dbReference>
<dbReference type="OrthoDB" id="9801098at2"/>